<keyword evidence="10" id="KW-0472">Membrane</keyword>
<dbReference type="CDD" id="cd01926">
    <property type="entry name" value="cyclophilin_ABH_like"/>
    <property type="match status" value="1"/>
</dbReference>
<protein>
    <recommendedName>
        <fullName evidence="3">peptidylprolyl isomerase</fullName>
        <ecNumber evidence="3">5.2.1.8</ecNumber>
    </recommendedName>
    <alternativeName>
        <fullName evidence="7">Cyclophilin E</fullName>
    </alternativeName>
</protein>
<feature type="transmembrane region" description="Helical" evidence="10">
    <location>
        <begin position="479"/>
        <end position="497"/>
    </location>
</feature>
<dbReference type="Pfam" id="PF07690">
    <property type="entry name" value="MFS_1"/>
    <property type="match status" value="1"/>
</dbReference>
<keyword evidence="5" id="KW-0697">Rotamase</keyword>
<comment type="caution">
    <text evidence="13">The sequence shown here is derived from an EMBL/GenBank/DDBJ whole genome shotgun (WGS) entry which is preliminary data.</text>
</comment>
<feature type="domain" description="RRM" evidence="12">
    <location>
        <begin position="7"/>
        <end position="85"/>
    </location>
</feature>
<dbReference type="GO" id="GO:0016018">
    <property type="term" value="F:cyclosporin A binding"/>
    <property type="evidence" value="ECO:0007669"/>
    <property type="project" value="TreeGrafter"/>
</dbReference>
<dbReference type="InterPro" id="IPR000504">
    <property type="entry name" value="RRM_dom"/>
</dbReference>
<evidence type="ECO:0000256" key="7">
    <source>
        <dbReference type="ARBA" id="ARBA00049785"/>
    </source>
</evidence>
<dbReference type="CDD" id="cd12347">
    <property type="entry name" value="RRM_PPIE"/>
    <property type="match status" value="1"/>
</dbReference>
<dbReference type="PROSITE" id="PS00170">
    <property type="entry name" value="CSA_PPIASE_1"/>
    <property type="match status" value="1"/>
</dbReference>
<evidence type="ECO:0000256" key="10">
    <source>
        <dbReference type="SAM" id="Phobius"/>
    </source>
</evidence>
<dbReference type="SUPFAM" id="SSF54928">
    <property type="entry name" value="RNA-binding domain, RBD"/>
    <property type="match status" value="1"/>
</dbReference>
<dbReference type="InterPro" id="IPR029000">
    <property type="entry name" value="Cyclophilin-like_dom_sf"/>
</dbReference>
<dbReference type="InterPro" id="IPR012677">
    <property type="entry name" value="Nucleotide-bd_a/b_plait_sf"/>
</dbReference>
<accession>A0A8X6L0W0</accession>
<comment type="catalytic activity">
    <reaction evidence="1">
        <text>[protein]-peptidylproline (omega=180) = [protein]-peptidylproline (omega=0)</text>
        <dbReference type="Rhea" id="RHEA:16237"/>
        <dbReference type="Rhea" id="RHEA-COMP:10747"/>
        <dbReference type="Rhea" id="RHEA-COMP:10748"/>
        <dbReference type="ChEBI" id="CHEBI:83833"/>
        <dbReference type="ChEBI" id="CHEBI:83834"/>
        <dbReference type="EC" id="5.2.1.8"/>
    </reaction>
</comment>
<feature type="transmembrane region" description="Helical" evidence="10">
    <location>
        <begin position="771"/>
        <end position="794"/>
    </location>
</feature>
<feature type="transmembrane region" description="Helical" evidence="10">
    <location>
        <begin position="895"/>
        <end position="916"/>
    </location>
</feature>
<dbReference type="EMBL" id="BMAO01023575">
    <property type="protein sequence ID" value="GFQ89553.1"/>
    <property type="molecule type" value="Genomic_DNA"/>
</dbReference>
<feature type="transmembrane region" description="Helical" evidence="10">
    <location>
        <begin position="928"/>
        <end position="946"/>
    </location>
</feature>
<dbReference type="Proteomes" id="UP000887116">
    <property type="component" value="Unassembled WGS sequence"/>
</dbReference>
<dbReference type="PROSITE" id="PS50072">
    <property type="entry name" value="CSA_PPIASE_2"/>
    <property type="match status" value="1"/>
</dbReference>
<sequence length="959" mass="107168">MSSSTKRTVYVGGLAEEVNKDIIHAAFIPFGEIIDIQIPLDYETQKHRGFAFVEFEAAEEAAAAIDNMNDSELFGRTIRVNLAKPMRIKEGSTRAVWSDDNWLKEHAGETLQEEDEEGGKRKHEDEEEDLEKKKQKSNPLVYLDISIDGQEIGRIQIKLRKDIVPLTAENFRCLCTHEKGYGFRGSVFHRIIPQFMCQGGDITKGDGTGGRSIHGRKFEDENFTLKHTGPGLLSMANSGPNTNSSQFFLTTAKTDWLDGKHVVFGQVVSGMEVVKRMEKCGSQLGKPSQKVVIKKKPHPDGSLIIIQIPVECLCSRTTAPYQRWNFRLIQFKFTAERRRVDPMEGPDRGWAWAAVFAACVINLIVNGQGRMSGILYVAFIDLFGIDRKGASTPMIVRTSTRNLLGPVAGIFGEKYGLQGVMMAGGVTATVSTALCFFAPDIVCITILWGVLSAIGAALTMVQIQVVIGQYFKKYRTTAGGMVFSGACAGSFLFPPLIEWLIKDYGIEGTFLILSGIVMHTIPATMILKKPSWFRKRHAFPKGKDSSIKDVEGTKGISGKIPDVECLRSNSNIVLKLLNINYDKEGLNVVSLETNERHSVTSEGKCISDILESIYESFQLSSTNKMYENLAFSRDSDMDIIHSKDIQKTQRKQFEKASKSNSVERSYGNWNNISSLHDFCSISKDESKQNILLKLKILLDVDSKNIAPLFPDESSVDILNILTELQQLYNWLLQKSQNSDYEERNKTKKTTEESNSFSDHIKRTIRLFKDPAYWVICLSRCIHFLIFVPFLTIIVDFTIDRGFLESEGSYVIAAVSFGDLIGRLCSGWVTDAGYLSLSQYMLVGLLVQGLNTASLPLMPTKAAVYTSLSIFGMVQGSLFVRHPVLVQKYMGRNVQSIAMGCMNFFPGLLGFTFPIYIGYFRDILGTYDPIFYINGVAAVLVGLLWALEPYLQRCHTSTET</sequence>
<keyword evidence="10" id="KW-1133">Transmembrane helix</keyword>
<keyword evidence="14" id="KW-1185">Reference proteome</keyword>
<feature type="transmembrane region" description="Helical" evidence="10">
    <location>
        <begin position="509"/>
        <end position="527"/>
    </location>
</feature>
<dbReference type="InterPro" id="IPR034168">
    <property type="entry name" value="PPIE_RRM"/>
</dbReference>
<evidence type="ECO:0000256" key="1">
    <source>
        <dbReference type="ARBA" id="ARBA00000971"/>
    </source>
</evidence>
<dbReference type="PROSITE" id="PS50102">
    <property type="entry name" value="RRM"/>
    <property type="match status" value="1"/>
</dbReference>
<organism evidence="13 14">
    <name type="scientific">Trichonephila clavata</name>
    <name type="common">Joro spider</name>
    <name type="synonym">Nephila clavata</name>
    <dbReference type="NCBI Taxonomy" id="2740835"/>
    <lineage>
        <taxon>Eukaryota</taxon>
        <taxon>Metazoa</taxon>
        <taxon>Ecdysozoa</taxon>
        <taxon>Arthropoda</taxon>
        <taxon>Chelicerata</taxon>
        <taxon>Arachnida</taxon>
        <taxon>Araneae</taxon>
        <taxon>Araneomorphae</taxon>
        <taxon>Entelegynae</taxon>
        <taxon>Araneoidea</taxon>
        <taxon>Nephilidae</taxon>
        <taxon>Trichonephila</taxon>
    </lineage>
</organism>
<dbReference type="SMART" id="SM00360">
    <property type="entry name" value="RRM"/>
    <property type="match status" value="1"/>
</dbReference>
<dbReference type="GO" id="GO:0022857">
    <property type="term" value="F:transmembrane transporter activity"/>
    <property type="evidence" value="ECO:0007669"/>
    <property type="project" value="InterPro"/>
</dbReference>
<feature type="transmembrane region" description="Helical" evidence="10">
    <location>
        <begin position="445"/>
        <end position="467"/>
    </location>
</feature>
<dbReference type="InterPro" id="IPR002130">
    <property type="entry name" value="Cyclophilin-type_PPIase_dom"/>
</dbReference>
<dbReference type="GO" id="GO:0003723">
    <property type="term" value="F:RNA binding"/>
    <property type="evidence" value="ECO:0007669"/>
    <property type="project" value="UniProtKB-UniRule"/>
</dbReference>
<dbReference type="Gene3D" id="1.20.1250.20">
    <property type="entry name" value="MFS general substrate transporter like domains"/>
    <property type="match status" value="2"/>
</dbReference>
<dbReference type="InterPro" id="IPR020892">
    <property type="entry name" value="Cyclophilin-type_PPIase_CS"/>
</dbReference>
<dbReference type="FunFam" id="2.40.100.10:FF:000013">
    <property type="entry name" value="Peptidyl-prolyl cis-trans isomerase"/>
    <property type="match status" value="1"/>
</dbReference>
<comment type="function">
    <text evidence="2">PPIases accelerate the folding of proteins. It catalyzes the cis-trans isomerization of proline imidic peptide bonds in oligopeptides.</text>
</comment>
<dbReference type="PANTHER" id="PTHR11071:SF561">
    <property type="entry name" value="PEPTIDYL-PROLYL CIS-TRANS ISOMERASE D-RELATED"/>
    <property type="match status" value="1"/>
</dbReference>
<keyword evidence="4 8" id="KW-0694">RNA-binding</keyword>
<evidence type="ECO:0000259" key="11">
    <source>
        <dbReference type="PROSITE" id="PS50072"/>
    </source>
</evidence>
<dbReference type="Gene3D" id="3.30.70.330">
    <property type="match status" value="1"/>
</dbReference>
<name>A0A8X6L0W0_TRICU</name>
<feature type="domain" description="PPIase cyclophilin-type" evidence="11">
    <location>
        <begin position="142"/>
        <end position="293"/>
    </location>
</feature>
<dbReference type="EC" id="5.2.1.8" evidence="3"/>
<dbReference type="SUPFAM" id="SSF103473">
    <property type="entry name" value="MFS general substrate transporter"/>
    <property type="match status" value="1"/>
</dbReference>
<dbReference type="SUPFAM" id="SSF50891">
    <property type="entry name" value="Cyclophilin-like"/>
    <property type="match status" value="1"/>
</dbReference>
<reference evidence="13" key="1">
    <citation type="submission" date="2020-07" db="EMBL/GenBank/DDBJ databases">
        <title>Multicomponent nature underlies the extraordinary mechanical properties of spider dragline silk.</title>
        <authorList>
            <person name="Kono N."/>
            <person name="Nakamura H."/>
            <person name="Mori M."/>
            <person name="Yoshida Y."/>
            <person name="Ohtoshi R."/>
            <person name="Malay A.D."/>
            <person name="Moran D.A.P."/>
            <person name="Tomita M."/>
            <person name="Numata K."/>
            <person name="Arakawa K."/>
        </authorList>
    </citation>
    <scope>NUCLEOTIDE SEQUENCE</scope>
</reference>
<evidence type="ECO:0000256" key="3">
    <source>
        <dbReference type="ARBA" id="ARBA00013194"/>
    </source>
</evidence>
<dbReference type="InterPro" id="IPR035979">
    <property type="entry name" value="RBD_domain_sf"/>
</dbReference>
<dbReference type="InterPro" id="IPR036259">
    <property type="entry name" value="MFS_trans_sf"/>
</dbReference>
<evidence type="ECO:0000256" key="8">
    <source>
        <dbReference type="PROSITE-ProRule" id="PRU00176"/>
    </source>
</evidence>
<keyword evidence="6 13" id="KW-0413">Isomerase</keyword>
<dbReference type="Pfam" id="PF00076">
    <property type="entry name" value="RRM_1"/>
    <property type="match status" value="1"/>
</dbReference>
<evidence type="ECO:0000256" key="6">
    <source>
        <dbReference type="ARBA" id="ARBA00023235"/>
    </source>
</evidence>
<dbReference type="InterPro" id="IPR011701">
    <property type="entry name" value="MFS"/>
</dbReference>
<evidence type="ECO:0000313" key="13">
    <source>
        <dbReference type="EMBL" id="GFQ89553.1"/>
    </source>
</evidence>
<evidence type="ECO:0000313" key="14">
    <source>
        <dbReference type="Proteomes" id="UP000887116"/>
    </source>
</evidence>
<dbReference type="FunFam" id="3.30.70.330:FF:000776">
    <property type="entry name" value="Peptidyl-prolyl cis-trans isomerase E"/>
    <property type="match status" value="1"/>
</dbReference>
<dbReference type="Pfam" id="PF00160">
    <property type="entry name" value="Pro_isomerase"/>
    <property type="match status" value="1"/>
</dbReference>
<gene>
    <name evidence="13" type="primary">PPIE</name>
    <name evidence="13" type="ORF">TNCT_36351</name>
</gene>
<proteinExistence type="predicted"/>
<dbReference type="PRINTS" id="PR00153">
    <property type="entry name" value="CSAPPISMRASE"/>
</dbReference>
<feature type="transmembrane region" description="Helical" evidence="10">
    <location>
        <begin position="349"/>
        <end position="365"/>
    </location>
</feature>
<evidence type="ECO:0000259" key="12">
    <source>
        <dbReference type="PROSITE" id="PS50102"/>
    </source>
</evidence>
<feature type="transmembrane region" description="Helical" evidence="10">
    <location>
        <begin position="861"/>
        <end position="883"/>
    </location>
</feature>
<dbReference type="GO" id="GO:0005739">
    <property type="term" value="C:mitochondrion"/>
    <property type="evidence" value="ECO:0007669"/>
    <property type="project" value="TreeGrafter"/>
</dbReference>
<evidence type="ECO:0000256" key="5">
    <source>
        <dbReference type="ARBA" id="ARBA00023110"/>
    </source>
</evidence>
<dbReference type="GO" id="GO:0003755">
    <property type="term" value="F:peptidyl-prolyl cis-trans isomerase activity"/>
    <property type="evidence" value="ECO:0007669"/>
    <property type="project" value="UniProtKB-KW"/>
</dbReference>
<feature type="region of interest" description="Disordered" evidence="9">
    <location>
        <begin position="107"/>
        <end position="133"/>
    </location>
</feature>
<dbReference type="PANTHER" id="PTHR11071">
    <property type="entry name" value="PEPTIDYL-PROLYL CIS-TRANS ISOMERASE"/>
    <property type="match status" value="1"/>
</dbReference>
<dbReference type="AlphaFoldDB" id="A0A8X6L0W0"/>
<keyword evidence="10" id="KW-0812">Transmembrane</keyword>
<dbReference type="Gene3D" id="2.40.100.10">
    <property type="entry name" value="Cyclophilin-like"/>
    <property type="match status" value="1"/>
</dbReference>
<evidence type="ECO:0000256" key="4">
    <source>
        <dbReference type="ARBA" id="ARBA00022884"/>
    </source>
</evidence>
<dbReference type="OrthoDB" id="6499973at2759"/>
<evidence type="ECO:0000256" key="9">
    <source>
        <dbReference type="SAM" id="MobiDB-lite"/>
    </source>
</evidence>
<dbReference type="GO" id="GO:0006457">
    <property type="term" value="P:protein folding"/>
    <property type="evidence" value="ECO:0007669"/>
    <property type="project" value="InterPro"/>
</dbReference>
<evidence type="ECO:0000256" key="2">
    <source>
        <dbReference type="ARBA" id="ARBA00002388"/>
    </source>
</evidence>